<dbReference type="InterPro" id="IPR050817">
    <property type="entry name" value="DjlA_DnaK_co-chaperone"/>
</dbReference>
<dbReference type="Pfam" id="PF00226">
    <property type="entry name" value="DnaJ"/>
    <property type="match status" value="1"/>
</dbReference>
<comment type="caution">
    <text evidence="2">The sequence shown here is derived from an EMBL/GenBank/DDBJ whole genome shotgun (WGS) entry which is preliminary data.</text>
</comment>
<dbReference type="Gene3D" id="1.10.287.110">
    <property type="entry name" value="DnaJ domain"/>
    <property type="match status" value="1"/>
</dbReference>
<reference evidence="2 3" key="1">
    <citation type="submission" date="2020-08" db="EMBL/GenBank/DDBJ databases">
        <title>Genomic Encyclopedia of Type Strains, Phase IV (KMG-IV): sequencing the most valuable type-strain genomes for metagenomic binning, comparative biology and taxonomic classification.</title>
        <authorList>
            <person name="Goeker M."/>
        </authorList>
    </citation>
    <scope>NUCLEOTIDE SEQUENCE [LARGE SCALE GENOMIC DNA]</scope>
    <source>
        <strain evidence="2 3">DSM 102189</strain>
    </source>
</reference>
<dbReference type="PROSITE" id="PS50076">
    <property type="entry name" value="DNAJ_2"/>
    <property type="match status" value="1"/>
</dbReference>
<dbReference type="PANTHER" id="PTHR24074">
    <property type="entry name" value="CO-CHAPERONE PROTEIN DJLA"/>
    <property type="match status" value="1"/>
</dbReference>
<dbReference type="Proteomes" id="UP000538147">
    <property type="component" value="Unassembled WGS sequence"/>
</dbReference>
<dbReference type="InterPro" id="IPR036869">
    <property type="entry name" value="J_dom_sf"/>
</dbReference>
<evidence type="ECO:0000313" key="2">
    <source>
        <dbReference type="EMBL" id="MBB6226351.1"/>
    </source>
</evidence>
<dbReference type="SMART" id="SM00271">
    <property type="entry name" value="DnaJ"/>
    <property type="match status" value="1"/>
</dbReference>
<sequence length="253" mass="26416">MSVFATLAGAAAGFVVGGPLGVLLGAMTGGLSVLIRGKAAPADRPVAFTIAAIALAAKMAGVDGDATQAEFRTFQRLFRVDPKEAENVRRFYDMAKRSTAGFEAYAAQAAQLLGPGSPLLEDLLEALWLIAATDGFHPAELPYLAVVAEQFGISPAMAAAIRARHIASPEEDPWAILGVARDADRSALKKAYLALVKQYHPDRHLAEGMPSEFIRVAEARMAAINGAYAVLAGRPSRGGPAETGTAESGMARA</sequence>
<dbReference type="Pfam" id="PF05099">
    <property type="entry name" value="TerB"/>
    <property type="match status" value="1"/>
</dbReference>
<name>A0A841L4G4_9SPHN</name>
<protein>
    <submittedName>
        <fullName evidence="2">DnaJ like chaperone protein</fullName>
    </submittedName>
</protein>
<dbReference type="InterPro" id="IPR007791">
    <property type="entry name" value="DjlA_N"/>
</dbReference>
<proteinExistence type="predicted"/>
<feature type="domain" description="J" evidence="1">
    <location>
        <begin position="172"/>
        <end position="244"/>
    </location>
</feature>
<evidence type="ECO:0000313" key="3">
    <source>
        <dbReference type="Proteomes" id="UP000538147"/>
    </source>
</evidence>
<accession>A0A841L4G4</accession>
<dbReference type="AlphaFoldDB" id="A0A841L4G4"/>
<organism evidence="2 3">
    <name type="scientific">Polymorphobacter multimanifer</name>
    <dbReference type="NCBI Taxonomy" id="1070431"/>
    <lineage>
        <taxon>Bacteria</taxon>
        <taxon>Pseudomonadati</taxon>
        <taxon>Pseudomonadota</taxon>
        <taxon>Alphaproteobacteria</taxon>
        <taxon>Sphingomonadales</taxon>
        <taxon>Sphingosinicellaceae</taxon>
        <taxon>Polymorphobacter</taxon>
    </lineage>
</organism>
<evidence type="ECO:0000259" key="1">
    <source>
        <dbReference type="PROSITE" id="PS50076"/>
    </source>
</evidence>
<dbReference type="CDD" id="cd06257">
    <property type="entry name" value="DnaJ"/>
    <property type="match status" value="1"/>
</dbReference>
<dbReference type="EMBL" id="JACIIV010000003">
    <property type="protein sequence ID" value="MBB6226351.1"/>
    <property type="molecule type" value="Genomic_DNA"/>
</dbReference>
<dbReference type="Gene3D" id="1.10.3680.10">
    <property type="entry name" value="TerB-like"/>
    <property type="match status" value="1"/>
</dbReference>
<keyword evidence="3" id="KW-1185">Reference proteome</keyword>
<dbReference type="SUPFAM" id="SSF158682">
    <property type="entry name" value="TerB-like"/>
    <property type="match status" value="1"/>
</dbReference>
<dbReference type="SUPFAM" id="SSF46565">
    <property type="entry name" value="Chaperone J-domain"/>
    <property type="match status" value="1"/>
</dbReference>
<dbReference type="InterPro" id="IPR029024">
    <property type="entry name" value="TerB-like"/>
</dbReference>
<dbReference type="PRINTS" id="PR00625">
    <property type="entry name" value="JDOMAIN"/>
</dbReference>
<dbReference type="RefSeq" id="WP_184194888.1">
    <property type="nucleotide sequence ID" value="NZ_BMOX01000095.1"/>
</dbReference>
<gene>
    <name evidence="2" type="ORF">FHS79_000505</name>
</gene>
<dbReference type="InterPro" id="IPR001623">
    <property type="entry name" value="DnaJ_domain"/>
</dbReference>